<dbReference type="Pfam" id="PF10317">
    <property type="entry name" value="7TM_GPCR_Srd"/>
    <property type="match status" value="1"/>
</dbReference>
<dbReference type="GO" id="GO:0016020">
    <property type="term" value="C:membrane"/>
    <property type="evidence" value="ECO:0007669"/>
    <property type="project" value="UniProtKB-SubCell"/>
</dbReference>
<name>A0A8S1H5R7_9PELO</name>
<protein>
    <recommendedName>
        <fullName evidence="9">G protein-coupled receptor</fullName>
    </recommendedName>
</protein>
<dbReference type="EMBL" id="CAJGYM010000022">
    <property type="protein sequence ID" value="CAD6191596.1"/>
    <property type="molecule type" value="Genomic_DNA"/>
</dbReference>
<proteinExistence type="inferred from homology"/>
<keyword evidence="8" id="KW-1185">Reference proteome</keyword>
<dbReference type="Gene3D" id="1.20.1070.10">
    <property type="entry name" value="Rhodopsin 7-helix transmembrane proteins"/>
    <property type="match status" value="1"/>
</dbReference>
<feature type="transmembrane region" description="Helical" evidence="6">
    <location>
        <begin position="85"/>
        <end position="103"/>
    </location>
</feature>
<feature type="transmembrane region" description="Helical" evidence="6">
    <location>
        <begin position="244"/>
        <end position="265"/>
    </location>
</feature>
<evidence type="ECO:0000313" key="7">
    <source>
        <dbReference type="EMBL" id="CAD6191596.1"/>
    </source>
</evidence>
<dbReference type="InterPro" id="IPR050920">
    <property type="entry name" value="Nematode_rcpt-like_delta"/>
</dbReference>
<evidence type="ECO:0000256" key="5">
    <source>
        <dbReference type="ARBA" id="ARBA00023136"/>
    </source>
</evidence>
<evidence type="ECO:0000313" key="8">
    <source>
        <dbReference type="Proteomes" id="UP000835052"/>
    </source>
</evidence>
<organism evidence="7 8">
    <name type="scientific">Caenorhabditis auriculariae</name>
    <dbReference type="NCBI Taxonomy" id="2777116"/>
    <lineage>
        <taxon>Eukaryota</taxon>
        <taxon>Metazoa</taxon>
        <taxon>Ecdysozoa</taxon>
        <taxon>Nematoda</taxon>
        <taxon>Chromadorea</taxon>
        <taxon>Rhabditida</taxon>
        <taxon>Rhabditina</taxon>
        <taxon>Rhabditomorpha</taxon>
        <taxon>Rhabditoidea</taxon>
        <taxon>Rhabditidae</taxon>
        <taxon>Peloderinae</taxon>
        <taxon>Caenorhabditis</taxon>
    </lineage>
</organism>
<dbReference type="PANTHER" id="PTHR22945:SF90">
    <property type="entry name" value="G_PROTEIN_RECEP_F1_2 DOMAIN-CONTAINING PROTEIN"/>
    <property type="match status" value="1"/>
</dbReference>
<keyword evidence="4 6" id="KW-1133">Transmembrane helix</keyword>
<dbReference type="InterPro" id="IPR019421">
    <property type="entry name" value="7TM_GPCR_serpentine_rcpt_Srd"/>
</dbReference>
<comment type="subcellular location">
    <subcellularLocation>
        <location evidence="1">Membrane</location>
        <topology evidence="1">Multi-pass membrane protein</topology>
    </subcellularLocation>
</comment>
<feature type="transmembrane region" description="Helical" evidence="6">
    <location>
        <begin position="161"/>
        <end position="182"/>
    </location>
</feature>
<keyword evidence="3 6" id="KW-0812">Transmembrane</keyword>
<sequence>MSVLGIFLNVLLFYIACYHSPSTMKSYAMFIMNFAITDFFACILDVFCEQRLTPGGWTLFYLSYGPCGYFGPRACFIAYSLMLHVYSYSLLCLLISFAYRLYILYRPAPSTKSVLSLILVFFIGTQDPTEEVEAELYKKFPEYKLDGATLSGTVDIRTFNVLFTVFYMTLPVTPVYICILIIRRKIVQKLIRASIHMHSRTKAMHDQLLTALTYQAAIPSFFWFAVLSYVIGQLGIYNHAALEYAGFTFVVLIPVMNPLATLIFIGPYRYQLKRFLGGKFSKIASVEKQLIIGTLDSRLLLSQGRRDDLDQRQFHEPKKNYPCIL</sequence>
<dbReference type="Proteomes" id="UP000835052">
    <property type="component" value="Unassembled WGS sequence"/>
</dbReference>
<dbReference type="AlphaFoldDB" id="A0A8S1H5R7"/>
<evidence type="ECO:0000256" key="2">
    <source>
        <dbReference type="ARBA" id="ARBA00009166"/>
    </source>
</evidence>
<evidence type="ECO:0000256" key="3">
    <source>
        <dbReference type="ARBA" id="ARBA00022692"/>
    </source>
</evidence>
<dbReference type="OrthoDB" id="5808087at2759"/>
<evidence type="ECO:0000256" key="6">
    <source>
        <dbReference type="SAM" id="Phobius"/>
    </source>
</evidence>
<feature type="transmembrane region" description="Helical" evidence="6">
    <location>
        <begin position="208"/>
        <end position="232"/>
    </location>
</feature>
<evidence type="ECO:0008006" key="9">
    <source>
        <dbReference type="Google" id="ProtNLM"/>
    </source>
</evidence>
<comment type="caution">
    <text evidence="7">The sequence shown here is derived from an EMBL/GenBank/DDBJ whole genome shotgun (WGS) entry which is preliminary data.</text>
</comment>
<evidence type="ECO:0000256" key="1">
    <source>
        <dbReference type="ARBA" id="ARBA00004141"/>
    </source>
</evidence>
<comment type="similarity">
    <text evidence="2">Belongs to the nematode receptor-like protein srd family.</text>
</comment>
<keyword evidence="5 6" id="KW-0472">Membrane</keyword>
<evidence type="ECO:0000256" key="4">
    <source>
        <dbReference type="ARBA" id="ARBA00022989"/>
    </source>
</evidence>
<reference evidence="7" key="1">
    <citation type="submission" date="2020-10" db="EMBL/GenBank/DDBJ databases">
        <authorList>
            <person name="Kikuchi T."/>
        </authorList>
    </citation>
    <scope>NUCLEOTIDE SEQUENCE</scope>
    <source>
        <strain evidence="7">NKZ352</strain>
    </source>
</reference>
<accession>A0A8S1H5R7</accession>
<feature type="transmembrane region" description="Helical" evidence="6">
    <location>
        <begin position="27"/>
        <end position="47"/>
    </location>
</feature>
<dbReference type="PANTHER" id="PTHR22945">
    <property type="entry name" value="SERPENTINE RECEPTOR, CLASS D DELTA"/>
    <property type="match status" value="1"/>
</dbReference>
<dbReference type="SUPFAM" id="SSF81321">
    <property type="entry name" value="Family A G protein-coupled receptor-like"/>
    <property type="match status" value="1"/>
</dbReference>
<gene>
    <name evidence="7" type="ORF">CAUJ_LOCUS7515</name>
</gene>